<feature type="region of interest" description="Disordered" evidence="1">
    <location>
        <begin position="52"/>
        <end position="72"/>
    </location>
</feature>
<name>A0ABS9Z5Y0_9HYPH</name>
<sequence>MKALTASGRRAARVATALALAFAAILSASGARAQQNPLRGLTNALGWTATAGDGPDFVRDSRPDTKTMGFSNLTGVDKKRVPVKTPDQLKADQAALISDREKADAQRKKLEAVKVDPVAPTKVAPIEDE</sequence>
<dbReference type="RefSeq" id="WP_243066994.1">
    <property type="nucleotide sequence ID" value="NZ_JAIVFK010000012.1"/>
</dbReference>
<keyword evidence="2" id="KW-0732">Signal</keyword>
<organism evidence="3 4">
    <name type="scientific">Candidatus Rhodoblastus alkanivorans</name>
    <dbReference type="NCBI Taxonomy" id="2954117"/>
    <lineage>
        <taxon>Bacteria</taxon>
        <taxon>Pseudomonadati</taxon>
        <taxon>Pseudomonadota</taxon>
        <taxon>Alphaproteobacteria</taxon>
        <taxon>Hyphomicrobiales</taxon>
        <taxon>Rhodoblastaceae</taxon>
        <taxon>Rhodoblastus</taxon>
    </lineage>
</organism>
<reference evidence="3" key="1">
    <citation type="journal article" date="2022" name="ISME J.">
        <title>Identification of active gaseous-alkane degraders at natural gas seeps.</title>
        <authorList>
            <person name="Farhan Ul Haque M."/>
            <person name="Hernandez M."/>
            <person name="Crombie A.T."/>
            <person name="Murrell J.C."/>
        </authorList>
    </citation>
    <scope>NUCLEOTIDE SEQUENCE</scope>
    <source>
        <strain evidence="3">PC2</strain>
    </source>
</reference>
<dbReference type="Proteomes" id="UP001139104">
    <property type="component" value="Unassembled WGS sequence"/>
</dbReference>
<gene>
    <name evidence="3" type="ORF">K2U94_09625</name>
</gene>
<proteinExistence type="predicted"/>
<evidence type="ECO:0000313" key="3">
    <source>
        <dbReference type="EMBL" id="MCI4683021.1"/>
    </source>
</evidence>
<keyword evidence="4" id="KW-1185">Reference proteome</keyword>
<accession>A0ABS9Z5Y0</accession>
<evidence type="ECO:0000313" key="4">
    <source>
        <dbReference type="Proteomes" id="UP001139104"/>
    </source>
</evidence>
<comment type="caution">
    <text evidence="3">The sequence shown here is derived from an EMBL/GenBank/DDBJ whole genome shotgun (WGS) entry which is preliminary data.</text>
</comment>
<protein>
    <submittedName>
        <fullName evidence="3">Uncharacterized protein</fullName>
    </submittedName>
</protein>
<evidence type="ECO:0000256" key="1">
    <source>
        <dbReference type="SAM" id="MobiDB-lite"/>
    </source>
</evidence>
<feature type="signal peptide" evidence="2">
    <location>
        <begin position="1"/>
        <end position="33"/>
    </location>
</feature>
<dbReference type="EMBL" id="JAIVFP010000001">
    <property type="protein sequence ID" value="MCI4683021.1"/>
    <property type="molecule type" value="Genomic_DNA"/>
</dbReference>
<feature type="chain" id="PRO_5045838512" evidence="2">
    <location>
        <begin position="34"/>
        <end position="129"/>
    </location>
</feature>
<feature type="compositionally biased region" description="Basic and acidic residues" evidence="1">
    <location>
        <begin position="56"/>
        <end position="65"/>
    </location>
</feature>
<evidence type="ECO:0000256" key="2">
    <source>
        <dbReference type="SAM" id="SignalP"/>
    </source>
</evidence>